<comment type="catalytic activity">
    <reaction evidence="6">
        <text>DNA(n) + a 2'-deoxyribonucleoside 5'-triphosphate = DNA(n+1) + diphosphate</text>
        <dbReference type="Rhea" id="RHEA:22508"/>
        <dbReference type="Rhea" id="RHEA-COMP:17339"/>
        <dbReference type="Rhea" id="RHEA-COMP:17340"/>
        <dbReference type="ChEBI" id="CHEBI:33019"/>
        <dbReference type="ChEBI" id="CHEBI:61560"/>
        <dbReference type="ChEBI" id="CHEBI:173112"/>
        <dbReference type="EC" id="2.7.7.7"/>
    </reaction>
</comment>
<dbReference type="Gene3D" id="1.10.132.60">
    <property type="entry name" value="DNA polymerase family B, C-terminal domain"/>
    <property type="match status" value="1"/>
</dbReference>
<dbReference type="Proteomes" id="UP000233469">
    <property type="component" value="Unassembled WGS sequence"/>
</dbReference>
<dbReference type="GO" id="GO:0006261">
    <property type="term" value="P:DNA-templated DNA replication"/>
    <property type="evidence" value="ECO:0007669"/>
    <property type="project" value="TreeGrafter"/>
</dbReference>
<dbReference type="Gene3D" id="3.90.1600.10">
    <property type="entry name" value="Palm domain of DNA polymerase"/>
    <property type="match status" value="1"/>
</dbReference>
<dbReference type="InterPro" id="IPR023211">
    <property type="entry name" value="DNA_pol_palm_dom_sf"/>
</dbReference>
<evidence type="ECO:0000313" key="9">
    <source>
        <dbReference type="Proteomes" id="UP000233469"/>
    </source>
</evidence>
<dbReference type="InterPro" id="IPR050240">
    <property type="entry name" value="DNA_pol_type-B"/>
</dbReference>
<dbReference type="VEuPathDB" id="FungiDB:FUN_020159"/>
<accession>A0A2N1M2N8</accession>
<evidence type="ECO:0000256" key="3">
    <source>
        <dbReference type="ARBA" id="ARBA00022695"/>
    </source>
</evidence>
<dbReference type="GO" id="GO:0000166">
    <property type="term" value="F:nucleotide binding"/>
    <property type="evidence" value="ECO:0007669"/>
    <property type="project" value="InterPro"/>
</dbReference>
<name>A0A2N1M2N8_9GLOM</name>
<gene>
    <name evidence="8" type="ORF">RhiirC2_830777</name>
</gene>
<dbReference type="PANTHER" id="PTHR10322:SF23">
    <property type="entry name" value="DNA POLYMERASE DELTA CATALYTIC SUBUNIT"/>
    <property type="match status" value="1"/>
</dbReference>
<evidence type="ECO:0000256" key="2">
    <source>
        <dbReference type="ARBA" id="ARBA00022679"/>
    </source>
</evidence>
<dbReference type="PANTHER" id="PTHR10322">
    <property type="entry name" value="DNA POLYMERASE CATALYTIC SUBUNIT"/>
    <property type="match status" value="1"/>
</dbReference>
<organism evidence="8 9">
    <name type="scientific">Rhizophagus irregularis</name>
    <dbReference type="NCBI Taxonomy" id="588596"/>
    <lineage>
        <taxon>Eukaryota</taxon>
        <taxon>Fungi</taxon>
        <taxon>Fungi incertae sedis</taxon>
        <taxon>Mucoromycota</taxon>
        <taxon>Glomeromycotina</taxon>
        <taxon>Glomeromycetes</taxon>
        <taxon>Glomerales</taxon>
        <taxon>Glomeraceae</taxon>
        <taxon>Rhizophagus</taxon>
    </lineage>
</organism>
<keyword evidence="5" id="KW-0238">DNA-binding</keyword>
<dbReference type="InterPro" id="IPR042087">
    <property type="entry name" value="DNA_pol_B_thumb"/>
</dbReference>
<dbReference type="VEuPathDB" id="FungiDB:RhiirA1_477846"/>
<dbReference type="InterPro" id="IPR006134">
    <property type="entry name" value="DNA-dir_DNA_pol_B_multi_dom"/>
</dbReference>
<comment type="caution">
    <text evidence="8">The sequence shown here is derived from an EMBL/GenBank/DDBJ whole genome shotgun (WGS) entry which is preliminary data.</text>
</comment>
<dbReference type="GO" id="GO:0003887">
    <property type="term" value="F:DNA-directed DNA polymerase activity"/>
    <property type="evidence" value="ECO:0007669"/>
    <property type="project" value="UniProtKB-KW"/>
</dbReference>
<reference evidence="8 9" key="1">
    <citation type="submission" date="2016-04" db="EMBL/GenBank/DDBJ databases">
        <title>Genome analyses suggest a sexual origin of heterokaryosis in a supposedly ancient asexual fungus.</title>
        <authorList>
            <person name="Ropars J."/>
            <person name="Sedzielewska K."/>
            <person name="Noel J."/>
            <person name="Charron P."/>
            <person name="Farinelli L."/>
            <person name="Marton T."/>
            <person name="Kruger M."/>
            <person name="Pelin A."/>
            <person name="Brachmann A."/>
            <person name="Corradi N."/>
        </authorList>
    </citation>
    <scope>NUCLEOTIDE SEQUENCE [LARGE SCALE GENOMIC DNA]</scope>
    <source>
        <strain evidence="8 9">C2</strain>
    </source>
</reference>
<feature type="domain" description="DNA-directed DNA polymerase family B multifunctional" evidence="7">
    <location>
        <begin position="8"/>
        <end position="210"/>
    </location>
</feature>
<dbReference type="GO" id="GO:0003677">
    <property type="term" value="F:DNA binding"/>
    <property type="evidence" value="ECO:0007669"/>
    <property type="project" value="UniProtKB-KW"/>
</dbReference>
<dbReference type="InterPro" id="IPR043502">
    <property type="entry name" value="DNA/RNA_pol_sf"/>
</dbReference>
<protein>
    <recommendedName>
        <fullName evidence="1">DNA-directed DNA polymerase</fullName>
        <ecNumber evidence="1">2.7.7.7</ecNumber>
    </recommendedName>
</protein>
<dbReference type="AlphaFoldDB" id="A0A2N1M2N8"/>
<evidence type="ECO:0000256" key="1">
    <source>
        <dbReference type="ARBA" id="ARBA00012417"/>
    </source>
</evidence>
<dbReference type="Pfam" id="PF00136">
    <property type="entry name" value="DNA_pol_B"/>
    <property type="match status" value="1"/>
</dbReference>
<reference evidence="8 9" key="2">
    <citation type="submission" date="2017-10" db="EMBL/GenBank/DDBJ databases">
        <title>Extensive intraspecific genome diversity in a model arbuscular mycorrhizal fungus.</title>
        <authorList>
            <person name="Chen E.C.H."/>
            <person name="Morin E."/>
            <person name="Baudet D."/>
            <person name="Noel J."/>
            <person name="Ndikumana S."/>
            <person name="Charron P."/>
            <person name="St-Onge C."/>
            <person name="Giorgi J."/>
            <person name="Grigoriev I.V."/>
            <person name="Roux C."/>
            <person name="Martin F.M."/>
            <person name="Corradi N."/>
        </authorList>
    </citation>
    <scope>NUCLEOTIDE SEQUENCE [LARGE SCALE GENOMIC DNA]</scope>
    <source>
        <strain evidence="8 9">C2</strain>
    </source>
</reference>
<dbReference type="EC" id="2.7.7.7" evidence="1"/>
<evidence type="ECO:0000256" key="5">
    <source>
        <dbReference type="ARBA" id="ARBA00023125"/>
    </source>
</evidence>
<evidence type="ECO:0000313" key="8">
    <source>
        <dbReference type="EMBL" id="PKK55918.1"/>
    </source>
</evidence>
<evidence type="ECO:0000256" key="4">
    <source>
        <dbReference type="ARBA" id="ARBA00022932"/>
    </source>
</evidence>
<dbReference type="EMBL" id="LLXL01006536">
    <property type="protein sequence ID" value="PKK55918.1"/>
    <property type="molecule type" value="Genomic_DNA"/>
</dbReference>
<evidence type="ECO:0000256" key="6">
    <source>
        <dbReference type="ARBA" id="ARBA00049244"/>
    </source>
</evidence>
<dbReference type="SUPFAM" id="SSF56672">
    <property type="entry name" value="DNA/RNA polymerases"/>
    <property type="match status" value="1"/>
</dbReference>
<proteinExistence type="predicted"/>
<keyword evidence="2" id="KW-0808">Transferase</keyword>
<keyword evidence="3" id="KW-0548">Nucleotidyltransferase</keyword>
<evidence type="ECO:0000259" key="7">
    <source>
        <dbReference type="Pfam" id="PF00136"/>
    </source>
</evidence>
<sequence>MVKITMNVMKKLRDQVNAYLRIKSGTSYLNMAYEEVLFPVCFTGKKKYFGVGHEEVVNFKPKNLFMKGINTVKQGKSQLLKFIEEKIMREAMDMNNMRSIHKIVEDILREARNKEWDFNEFIVMETWKPKKKNLCNNCFMGRMRERNERIPDPGERFSYVVIKGPPLYNEQGRKVPYRVGDYMEYADIAKERNMEIDINYYLGTTVGMCARFINEDDKYQLPPSHKIMQLKDSDEKKKQIDQYSQNEAKKGLKKYIKSLQ</sequence>
<keyword evidence="4" id="KW-0239">DNA-directed DNA polymerase</keyword>